<keyword evidence="1" id="KW-0808">Transferase</keyword>
<dbReference type="PANTHER" id="PTHR11364:SF27">
    <property type="entry name" value="SULFURTRANSFERASE"/>
    <property type="match status" value="1"/>
</dbReference>
<feature type="domain" description="Rhodanese" evidence="3">
    <location>
        <begin position="164"/>
        <end position="274"/>
    </location>
</feature>
<evidence type="ECO:0000259" key="3">
    <source>
        <dbReference type="PROSITE" id="PS50206"/>
    </source>
</evidence>
<dbReference type="PANTHER" id="PTHR11364">
    <property type="entry name" value="THIOSULFATE SULFERTANSFERASE"/>
    <property type="match status" value="1"/>
</dbReference>
<evidence type="ECO:0000256" key="2">
    <source>
        <dbReference type="ARBA" id="ARBA00022737"/>
    </source>
</evidence>
<dbReference type="Proteomes" id="UP000603641">
    <property type="component" value="Unassembled WGS sequence"/>
</dbReference>
<keyword evidence="5" id="KW-1185">Reference proteome</keyword>
<dbReference type="SMART" id="SM00450">
    <property type="entry name" value="RHOD"/>
    <property type="match status" value="2"/>
</dbReference>
<comment type="caution">
    <text evidence="4">The sequence shown here is derived from an EMBL/GenBank/DDBJ whole genome shotgun (WGS) entry which is preliminary data.</text>
</comment>
<dbReference type="Pfam" id="PF00581">
    <property type="entry name" value="Rhodanese"/>
    <property type="match status" value="2"/>
</dbReference>
<dbReference type="InterPro" id="IPR001763">
    <property type="entry name" value="Rhodanese-like_dom"/>
</dbReference>
<evidence type="ECO:0000313" key="5">
    <source>
        <dbReference type="Proteomes" id="UP000603641"/>
    </source>
</evidence>
<keyword evidence="2" id="KW-0677">Repeat</keyword>
<evidence type="ECO:0000256" key="1">
    <source>
        <dbReference type="ARBA" id="ARBA00022679"/>
    </source>
</evidence>
<evidence type="ECO:0000313" key="4">
    <source>
        <dbReference type="EMBL" id="MBD7964143.1"/>
    </source>
</evidence>
<dbReference type="InterPro" id="IPR036873">
    <property type="entry name" value="Rhodanese-like_dom_sf"/>
</dbReference>
<sequence length="279" mass="31729">MSNFVSPEWVNQKVNSADIVIFDCRFSLAEPQKGHELYKNDHIESAIYVDLEQHLSRAVSAHGGRHPLPSVNILSQFFSRCGVDQEKIVVAYDDQSGSMAARLWWILKYLGHDNVYVMQGGYTHYKEKGYAISSKMPIEKPAHFTPKVRVEMLKSIEDVLREMNKEDTLIVDAREFKRYTGEFEPIDHVGGHIPNAINIPWESHIQKPGWWKSRQELEAKYSGMNESKSVVVYCGSGVTACVNILAMDEAGITNKALYAGSWSDWISYDENPIIKEVTK</sequence>
<dbReference type="CDD" id="cd01448">
    <property type="entry name" value="TST_Repeat_1"/>
    <property type="match status" value="1"/>
</dbReference>
<feature type="domain" description="Rhodanese" evidence="3">
    <location>
        <begin position="15"/>
        <end position="134"/>
    </location>
</feature>
<dbReference type="PROSITE" id="PS50206">
    <property type="entry name" value="RHODANESE_3"/>
    <property type="match status" value="2"/>
</dbReference>
<protein>
    <submittedName>
        <fullName evidence="4">Sulfurtransferase</fullName>
    </submittedName>
</protein>
<dbReference type="SUPFAM" id="SSF52821">
    <property type="entry name" value="Rhodanese/Cell cycle control phosphatase"/>
    <property type="match status" value="2"/>
</dbReference>
<reference evidence="4 5" key="1">
    <citation type="submission" date="2020-08" db="EMBL/GenBank/DDBJ databases">
        <title>A Genomic Blueprint of the Chicken Gut Microbiome.</title>
        <authorList>
            <person name="Gilroy R."/>
            <person name="Ravi A."/>
            <person name="Getino M."/>
            <person name="Pursley I."/>
            <person name="Horton D.L."/>
            <person name="Alikhan N.-F."/>
            <person name="Baker D."/>
            <person name="Gharbi K."/>
            <person name="Hall N."/>
            <person name="Watson M."/>
            <person name="Adriaenssens E.M."/>
            <person name="Foster-Nyarko E."/>
            <person name="Jarju S."/>
            <person name="Secka A."/>
            <person name="Antonio M."/>
            <person name="Oren A."/>
            <person name="Chaudhuri R."/>
            <person name="La Ragione R.M."/>
            <person name="Hildebrand F."/>
            <person name="Pallen M.J."/>
        </authorList>
    </citation>
    <scope>NUCLEOTIDE SEQUENCE [LARGE SCALE GENOMIC DNA]</scope>
    <source>
        <strain evidence="4 5">Sa2CUA10</strain>
    </source>
</reference>
<gene>
    <name evidence="4" type="ORF">H9648_08770</name>
</gene>
<name>A0ABR8SKX7_9BACL</name>
<proteinExistence type="predicted"/>
<dbReference type="Gene3D" id="3.40.250.10">
    <property type="entry name" value="Rhodanese-like domain"/>
    <property type="match status" value="2"/>
</dbReference>
<dbReference type="EMBL" id="JACSQM010000003">
    <property type="protein sequence ID" value="MBD7964143.1"/>
    <property type="molecule type" value="Genomic_DNA"/>
</dbReference>
<dbReference type="InterPro" id="IPR045078">
    <property type="entry name" value="TST/MPST-like"/>
</dbReference>
<accession>A0ABR8SKX7</accession>
<dbReference type="RefSeq" id="WP_191753517.1">
    <property type="nucleotide sequence ID" value="NZ_JACSQM010000003.1"/>
</dbReference>
<organism evidence="4 5">
    <name type="scientific">Fictibacillus norfolkensis</name>
    <dbReference type="NCBI Taxonomy" id="2762233"/>
    <lineage>
        <taxon>Bacteria</taxon>
        <taxon>Bacillati</taxon>
        <taxon>Bacillota</taxon>
        <taxon>Bacilli</taxon>
        <taxon>Bacillales</taxon>
        <taxon>Fictibacillaceae</taxon>
        <taxon>Fictibacillus</taxon>
    </lineage>
</organism>
<dbReference type="CDD" id="cd01449">
    <property type="entry name" value="TST_Repeat_2"/>
    <property type="match status" value="1"/>
</dbReference>